<dbReference type="GO" id="GO:0036149">
    <property type="term" value="P:phosphatidylinositol acyl-chain remodeling"/>
    <property type="evidence" value="ECO:0007669"/>
    <property type="project" value="TreeGrafter"/>
</dbReference>
<dbReference type="OrthoDB" id="189226at2759"/>
<feature type="transmembrane region" description="Helical" evidence="4">
    <location>
        <begin position="129"/>
        <end position="149"/>
    </location>
</feature>
<evidence type="ECO:0000256" key="1">
    <source>
        <dbReference type="ARBA" id="ARBA00008655"/>
    </source>
</evidence>
<dbReference type="SMART" id="SM00563">
    <property type="entry name" value="PlsC"/>
    <property type="match status" value="1"/>
</dbReference>
<organism evidence="6">
    <name type="scientific">Rhodotorula toruloides</name>
    <name type="common">Yeast</name>
    <name type="synonym">Rhodosporidium toruloides</name>
    <dbReference type="NCBI Taxonomy" id="5286"/>
    <lineage>
        <taxon>Eukaryota</taxon>
        <taxon>Fungi</taxon>
        <taxon>Dikarya</taxon>
        <taxon>Basidiomycota</taxon>
        <taxon>Pucciniomycotina</taxon>
        <taxon>Microbotryomycetes</taxon>
        <taxon>Sporidiobolales</taxon>
        <taxon>Sporidiobolaceae</taxon>
        <taxon>Rhodotorula</taxon>
    </lineage>
</organism>
<dbReference type="Pfam" id="PF01553">
    <property type="entry name" value="Acyltransferase"/>
    <property type="match status" value="1"/>
</dbReference>
<evidence type="ECO:0000313" key="6">
    <source>
        <dbReference type="EMBL" id="BBE10597.1"/>
    </source>
</evidence>
<keyword evidence="4" id="KW-1133">Transmembrane helix</keyword>
<keyword evidence="4" id="KW-0472">Membrane</keyword>
<reference evidence="7 8" key="2">
    <citation type="submission" date="2019-07" db="EMBL/GenBank/DDBJ databases">
        <title>Rhodotorula toruloides NBRC10032 genome sequencing.</title>
        <authorList>
            <person name="Shida Y."/>
            <person name="Takaku H."/>
            <person name="Ogasawara W."/>
            <person name="Mori K."/>
        </authorList>
    </citation>
    <scope>NUCLEOTIDE SEQUENCE [LARGE SCALE GENOMIC DNA]</scope>
    <source>
        <strain evidence="7 8">NBRC10032</strain>
    </source>
</reference>
<dbReference type="PANTHER" id="PTHR10983:SF16">
    <property type="entry name" value="LYSOCARDIOLIPIN ACYLTRANSFERASE 1"/>
    <property type="match status" value="1"/>
</dbReference>
<dbReference type="CDD" id="cd07990">
    <property type="entry name" value="LPLAT_LCLAT1-like"/>
    <property type="match status" value="1"/>
</dbReference>
<keyword evidence="3 6" id="KW-0012">Acyltransferase</keyword>
<evidence type="ECO:0000259" key="5">
    <source>
        <dbReference type="SMART" id="SM00563"/>
    </source>
</evidence>
<feature type="transmembrane region" description="Helical" evidence="4">
    <location>
        <begin position="372"/>
        <end position="397"/>
    </location>
</feature>
<dbReference type="PANTHER" id="PTHR10983">
    <property type="entry name" value="1-ACYLGLYCEROL-3-PHOSPHATE ACYLTRANSFERASE-RELATED"/>
    <property type="match status" value="1"/>
</dbReference>
<name>A0A2Z6EYW7_RHOTO</name>
<dbReference type="InterPro" id="IPR032098">
    <property type="entry name" value="Acyltransf_C"/>
</dbReference>
<reference evidence="6" key="1">
    <citation type="submission" date="2018-05" db="EMBL/GenBank/DDBJ databases">
        <title>Triacylglyceride and carotenoid biosynthesis genes in Rhodosporidium toruloides NBRC10032.</title>
        <authorList>
            <person name="Pham K.D."/>
            <person name="Shida Y."/>
            <person name="Miyata A."/>
            <person name="Yamazaki H."/>
            <person name="Mori K."/>
            <person name="Aburatani S."/>
            <person name="Tashiro K."/>
            <person name="Masaki K."/>
            <person name="Kuhara S."/>
            <person name="Takaku H."/>
            <person name="Ogasawara W."/>
        </authorList>
    </citation>
    <scope>NUCLEOTIDE SEQUENCE</scope>
    <source>
        <strain evidence="6">NBRC 10032</strain>
    </source>
</reference>
<dbReference type="SUPFAM" id="SSF69593">
    <property type="entry name" value="Glycerol-3-phosphate (1)-acyltransferase"/>
    <property type="match status" value="1"/>
</dbReference>
<keyword evidence="4" id="KW-0812">Transmembrane</keyword>
<sequence length="398" mass="45404">MTSLHAIPIKQRPPPSIQSWLHFIAFNIFFSASMILIHSFQLFALPLLLIPHPSARTLYVALQTHAKEAFTSDLILITHWFGPTRLVLTADESVNLEELVRRNERGEVVGFRLAKQAVWMSNHQMYADWIYPWILQAFAGVSSGLIIILKASLEWAPLVGPAMQLFHFCFISKSKTLAKSNLFRAAKEMRDRDVAYHCLVFPEGTLYSRSTRPRSAKYAQTSGIPDAINVLLPRSTGLLYTLRCLSTVFTPSKLTFYDLTVGYPGVPAQGYAQNYYTLQTIYGRRVPPPTVHMHFRQIRLEVLPLGTIRPSARPQHIAEEVTSDEKQAFDLWLRNRWEEKDRLMGQFGATGEFDVGMQGKVVFDIRMRRQDWVTLASIPVGLTVWILLAVKVVGFIWR</sequence>
<dbReference type="EMBL" id="BJWK01000005">
    <property type="protein sequence ID" value="GEM08557.1"/>
    <property type="molecule type" value="Genomic_DNA"/>
</dbReference>
<dbReference type="EMBL" id="LC384032">
    <property type="protein sequence ID" value="BBE10597.1"/>
    <property type="molecule type" value="Genomic_DNA"/>
</dbReference>
<feature type="domain" description="Phospholipid/glycerol acyltransferase" evidence="5">
    <location>
        <begin position="117"/>
        <end position="231"/>
    </location>
</feature>
<keyword evidence="2 6" id="KW-0808">Transferase</keyword>
<evidence type="ECO:0000256" key="4">
    <source>
        <dbReference type="SAM" id="Phobius"/>
    </source>
</evidence>
<dbReference type="GO" id="GO:0005783">
    <property type="term" value="C:endoplasmic reticulum"/>
    <property type="evidence" value="ECO:0007669"/>
    <property type="project" value="TreeGrafter"/>
</dbReference>
<evidence type="ECO:0000256" key="2">
    <source>
        <dbReference type="ARBA" id="ARBA00022679"/>
    </source>
</evidence>
<dbReference type="Pfam" id="PF16076">
    <property type="entry name" value="Acyltransf_C"/>
    <property type="match status" value="1"/>
</dbReference>
<protein>
    <submittedName>
        <fullName evidence="6 7">Lysophosphatidic acid acyltransferase</fullName>
    </submittedName>
</protein>
<dbReference type="AlphaFoldDB" id="A0A2Z6EYW7"/>
<evidence type="ECO:0000256" key="3">
    <source>
        <dbReference type="ARBA" id="ARBA00023315"/>
    </source>
</evidence>
<evidence type="ECO:0000313" key="7">
    <source>
        <dbReference type="EMBL" id="GEM08557.1"/>
    </source>
</evidence>
<comment type="similarity">
    <text evidence="1">Belongs to the 1-acyl-sn-glycerol-3-phosphate acyltransferase family.</text>
</comment>
<feature type="transmembrane region" description="Helical" evidence="4">
    <location>
        <begin position="20"/>
        <end position="49"/>
    </location>
</feature>
<dbReference type="InterPro" id="IPR002123">
    <property type="entry name" value="Plipid/glycerol_acylTrfase"/>
</dbReference>
<dbReference type="GO" id="GO:0016746">
    <property type="term" value="F:acyltransferase activity"/>
    <property type="evidence" value="ECO:0007669"/>
    <property type="project" value="UniProtKB-KW"/>
</dbReference>
<evidence type="ECO:0000313" key="8">
    <source>
        <dbReference type="Proteomes" id="UP000321518"/>
    </source>
</evidence>
<dbReference type="Proteomes" id="UP000321518">
    <property type="component" value="Unassembled WGS sequence"/>
</dbReference>
<accession>A0A2Z6EYW7</accession>
<proteinExistence type="inferred from homology"/>
<gene>
    <name evidence="6" type="primary">SLC1</name>
    <name evidence="7" type="ORF">Rt10032_c05g2574</name>
</gene>